<feature type="compositionally biased region" description="Polar residues" evidence="1">
    <location>
        <begin position="16"/>
        <end position="27"/>
    </location>
</feature>
<feature type="compositionally biased region" description="Basic and acidic residues" evidence="1">
    <location>
        <begin position="1"/>
        <end position="12"/>
    </location>
</feature>
<proteinExistence type="predicted"/>
<evidence type="ECO:0000313" key="2">
    <source>
        <dbReference type="EMBL" id="KAJ1175817.1"/>
    </source>
</evidence>
<evidence type="ECO:0000313" key="3">
    <source>
        <dbReference type="Proteomes" id="UP001066276"/>
    </source>
</evidence>
<evidence type="ECO:0000256" key="1">
    <source>
        <dbReference type="SAM" id="MobiDB-lite"/>
    </source>
</evidence>
<reference evidence="2" key="1">
    <citation type="journal article" date="2022" name="bioRxiv">
        <title>Sequencing and chromosome-scale assembly of the giantPleurodeles waltlgenome.</title>
        <authorList>
            <person name="Brown T."/>
            <person name="Elewa A."/>
            <person name="Iarovenko S."/>
            <person name="Subramanian E."/>
            <person name="Araus A.J."/>
            <person name="Petzold A."/>
            <person name="Susuki M."/>
            <person name="Suzuki K.-i.T."/>
            <person name="Hayashi T."/>
            <person name="Toyoda A."/>
            <person name="Oliveira C."/>
            <person name="Osipova E."/>
            <person name="Leigh N.D."/>
            <person name="Simon A."/>
            <person name="Yun M.H."/>
        </authorList>
    </citation>
    <scope>NUCLEOTIDE SEQUENCE</scope>
    <source>
        <strain evidence="2">20211129_DDA</strain>
        <tissue evidence="2">Liver</tissue>
    </source>
</reference>
<dbReference type="AlphaFoldDB" id="A0AAV7TJ53"/>
<gene>
    <name evidence="2" type="ORF">NDU88_001102</name>
</gene>
<comment type="caution">
    <text evidence="2">The sequence shown here is derived from an EMBL/GenBank/DDBJ whole genome shotgun (WGS) entry which is preliminary data.</text>
</comment>
<feature type="region of interest" description="Disordered" evidence="1">
    <location>
        <begin position="58"/>
        <end position="84"/>
    </location>
</feature>
<organism evidence="2 3">
    <name type="scientific">Pleurodeles waltl</name>
    <name type="common">Iberian ribbed newt</name>
    <dbReference type="NCBI Taxonomy" id="8319"/>
    <lineage>
        <taxon>Eukaryota</taxon>
        <taxon>Metazoa</taxon>
        <taxon>Chordata</taxon>
        <taxon>Craniata</taxon>
        <taxon>Vertebrata</taxon>
        <taxon>Euteleostomi</taxon>
        <taxon>Amphibia</taxon>
        <taxon>Batrachia</taxon>
        <taxon>Caudata</taxon>
        <taxon>Salamandroidea</taxon>
        <taxon>Salamandridae</taxon>
        <taxon>Pleurodelinae</taxon>
        <taxon>Pleurodeles</taxon>
    </lineage>
</organism>
<protein>
    <submittedName>
        <fullName evidence="2">Uncharacterized protein</fullName>
    </submittedName>
</protein>
<keyword evidence="3" id="KW-1185">Reference proteome</keyword>
<dbReference type="Proteomes" id="UP001066276">
    <property type="component" value="Chromosome 3_2"/>
</dbReference>
<name>A0AAV7TJ53_PLEWA</name>
<dbReference type="EMBL" id="JANPWB010000006">
    <property type="protein sequence ID" value="KAJ1175817.1"/>
    <property type="molecule type" value="Genomic_DNA"/>
</dbReference>
<accession>A0AAV7TJ53</accession>
<feature type="region of interest" description="Disordered" evidence="1">
    <location>
        <begin position="1"/>
        <end position="27"/>
    </location>
</feature>
<sequence>MQPRATRHDDAGIARQTPTKARSKYTLNKSPDLPAIVVLLSERGTSSGSRGLSRTYWPVAGSSTDSQAPPLGPHRVLTERPCLEPPGTASVALRLLRPQ</sequence>